<dbReference type="Proteomes" id="UP000190328">
    <property type="component" value="Unassembled WGS sequence"/>
</dbReference>
<evidence type="ECO:0000256" key="4">
    <source>
        <dbReference type="ARBA" id="ARBA00022806"/>
    </source>
</evidence>
<evidence type="ECO:0000256" key="1">
    <source>
        <dbReference type="ARBA" id="ARBA00009922"/>
    </source>
</evidence>
<gene>
    <name evidence="13" type="ORF">SAMN02745116_01798</name>
</gene>
<dbReference type="GO" id="GO:0016887">
    <property type="term" value="F:ATP hydrolysis activity"/>
    <property type="evidence" value="ECO:0007669"/>
    <property type="project" value="RHEA"/>
</dbReference>
<dbReference type="Gene3D" id="1.10.10.160">
    <property type="match status" value="1"/>
</dbReference>
<evidence type="ECO:0000256" key="5">
    <source>
        <dbReference type="ARBA" id="ARBA00022840"/>
    </source>
</evidence>
<evidence type="ECO:0000313" key="14">
    <source>
        <dbReference type="Proteomes" id="UP000190328"/>
    </source>
</evidence>
<evidence type="ECO:0000256" key="9">
    <source>
        <dbReference type="ARBA" id="ARBA00034808"/>
    </source>
</evidence>
<evidence type="ECO:0000259" key="12">
    <source>
        <dbReference type="PROSITE" id="PS51198"/>
    </source>
</evidence>
<keyword evidence="6" id="KW-0238">DNA-binding</keyword>
<evidence type="ECO:0000256" key="7">
    <source>
        <dbReference type="ARBA" id="ARBA00023235"/>
    </source>
</evidence>
<dbReference type="InterPro" id="IPR013986">
    <property type="entry name" value="DExx_box_DNA_helicase_dom_sf"/>
</dbReference>
<dbReference type="SUPFAM" id="SSF52540">
    <property type="entry name" value="P-loop containing nucleoside triphosphate hydrolases"/>
    <property type="match status" value="1"/>
</dbReference>
<dbReference type="PANTHER" id="PTHR11070">
    <property type="entry name" value="UVRD / RECB / PCRA DNA HELICASE FAMILY MEMBER"/>
    <property type="match status" value="1"/>
</dbReference>
<dbReference type="InterPro" id="IPR014017">
    <property type="entry name" value="DNA_helicase_UvrD-like_C"/>
</dbReference>
<keyword evidence="2 11" id="KW-0547">Nucleotide-binding</keyword>
<dbReference type="PROSITE" id="PS51198">
    <property type="entry name" value="UVRD_HELICASE_ATP_BIND"/>
    <property type="match status" value="1"/>
</dbReference>
<dbReference type="InterPro" id="IPR027417">
    <property type="entry name" value="P-loop_NTPase"/>
</dbReference>
<dbReference type="Gene3D" id="1.10.486.10">
    <property type="entry name" value="PCRA, domain 4"/>
    <property type="match status" value="1"/>
</dbReference>
<dbReference type="PANTHER" id="PTHR11070:SF2">
    <property type="entry name" value="ATP-DEPENDENT DNA HELICASE SRS2"/>
    <property type="match status" value="1"/>
</dbReference>
<accession>A0A1T4PIW5</accession>
<keyword evidence="7" id="KW-0413">Isomerase</keyword>
<dbReference type="EMBL" id="FUXI01000021">
    <property type="protein sequence ID" value="SJZ91136.1"/>
    <property type="molecule type" value="Genomic_DNA"/>
</dbReference>
<dbReference type="Pfam" id="PF00580">
    <property type="entry name" value="UvrD-helicase"/>
    <property type="match status" value="1"/>
</dbReference>
<evidence type="ECO:0000256" key="3">
    <source>
        <dbReference type="ARBA" id="ARBA00022801"/>
    </source>
</evidence>
<evidence type="ECO:0000256" key="6">
    <source>
        <dbReference type="ARBA" id="ARBA00023125"/>
    </source>
</evidence>
<dbReference type="AlphaFoldDB" id="A0A1T4PIW5"/>
<dbReference type="GO" id="GO:0003677">
    <property type="term" value="F:DNA binding"/>
    <property type="evidence" value="ECO:0007669"/>
    <property type="project" value="UniProtKB-KW"/>
</dbReference>
<dbReference type="RefSeq" id="WP_078807728.1">
    <property type="nucleotide sequence ID" value="NZ_FUXI01000021.1"/>
</dbReference>
<dbReference type="InterPro" id="IPR014016">
    <property type="entry name" value="UvrD-like_ATP-bd"/>
</dbReference>
<reference evidence="13 14" key="1">
    <citation type="submission" date="2017-02" db="EMBL/GenBank/DDBJ databases">
        <authorList>
            <person name="Peterson S.W."/>
        </authorList>
    </citation>
    <scope>NUCLEOTIDE SEQUENCE [LARGE SCALE GENOMIC DNA]</scope>
    <source>
        <strain evidence="13 14">ATCC BAA-1030</strain>
    </source>
</reference>
<organism evidence="13 14">
    <name type="scientific">Pilibacter termitis</name>
    <dbReference type="NCBI Taxonomy" id="263852"/>
    <lineage>
        <taxon>Bacteria</taxon>
        <taxon>Bacillati</taxon>
        <taxon>Bacillota</taxon>
        <taxon>Bacilli</taxon>
        <taxon>Lactobacillales</taxon>
        <taxon>Enterococcaceae</taxon>
        <taxon>Pilibacter</taxon>
    </lineage>
</organism>
<comment type="catalytic activity">
    <reaction evidence="8">
        <text>Couples ATP hydrolysis with the unwinding of duplex DNA by translocating in the 3'-5' direction.</text>
        <dbReference type="EC" id="5.6.2.4"/>
    </reaction>
</comment>
<dbReference type="OrthoDB" id="9810135at2"/>
<dbReference type="EC" id="5.6.2.4" evidence="9"/>
<dbReference type="GO" id="GO:0000725">
    <property type="term" value="P:recombinational repair"/>
    <property type="evidence" value="ECO:0007669"/>
    <property type="project" value="TreeGrafter"/>
</dbReference>
<feature type="binding site" evidence="11">
    <location>
        <begin position="32"/>
        <end position="39"/>
    </location>
    <ligand>
        <name>ATP</name>
        <dbReference type="ChEBI" id="CHEBI:30616"/>
    </ligand>
</feature>
<keyword evidence="5 11" id="KW-0067">ATP-binding</keyword>
<dbReference type="GO" id="GO:0043138">
    <property type="term" value="F:3'-5' DNA helicase activity"/>
    <property type="evidence" value="ECO:0007669"/>
    <property type="project" value="UniProtKB-EC"/>
</dbReference>
<keyword evidence="4 11" id="KW-0347">Helicase</keyword>
<sequence length="730" mass="85900">MIEQQKKKELFLINESQQKFINSDENFIKLLAPAGSGKTESILQFCKRKIEKDKNQKFILFSFTKAAAGEIEERLNREEQFSEIKSKLCVMTLNSFGDSFIRKGFFKVYPKLIEENEKNRLLTNFCGDIVQKKKFEYIAELIHKKGGVAVNKQKKIFDLIENSKLLGFTDDMVEKKDKIEEHIRFLKEIGSEEFLSDFLVSVEELFRKSEKTTSKQELIANEEIENVTLTSLLKLLRFSKEIKERLFTNARYTFTDQLYLTFLYINTHWEKEDSNEKMTLIVDEFQDSSPLDVFMLNELKKHYNANIVLAGDDDQSIYQFRGAALGIILQPEKILNEEFTTYVLDVNYRSPKNIIEMSQQLINNNTFREKKEISAYVQENAKVEFLNVEDGLEDLLDRIKENHEKNEKVGIIARKKSHLVPLQVLLNHHKISFYSEDDLNIFIGGAFDDIIELLKIKMIYEQGKTEEALAYMESENYMTLIETIFKYKLKKKEKEVFLNHVGRRYDEVRTLEEMKKMIAKMPDSEKIKWGKNLIHHQASLARIMEEFFKTETVAELIQLLKKDFLSFEKAFGKDDMFHLEPPLEQLSLLAKSYRDDFYKFMVDLRKTKNSYDEKMNIGANIHLTTAFRTKGREYDHTYILSSTNGTWPIHHAKTPEQLETERRIFYVAITRVKNSMTFVFDDPREISPYLKEMNLEQEIGKTWEVKNESTGEKEDLGEYLEKIDVEVVEK</sequence>
<dbReference type="InterPro" id="IPR000212">
    <property type="entry name" value="DNA_helicase_UvrD/REP"/>
</dbReference>
<feature type="domain" description="UvrD-like helicase ATP-binding" evidence="12">
    <location>
        <begin position="11"/>
        <end position="351"/>
    </location>
</feature>
<name>A0A1T4PIW5_9ENTE</name>
<evidence type="ECO:0000256" key="11">
    <source>
        <dbReference type="PROSITE-ProRule" id="PRU00560"/>
    </source>
</evidence>
<evidence type="ECO:0000313" key="13">
    <source>
        <dbReference type="EMBL" id="SJZ91136.1"/>
    </source>
</evidence>
<comment type="similarity">
    <text evidence="1">Belongs to the helicase family. UvrD subfamily.</text>
</comment>
<dbReference type="Gene3D" id="3.40.50.300">
    <property type="entry name" value="P-loop containing nucleotide triphosphate hydrolases"/>
    <property type="match status" value="3"/>
</dbReference>
<keyword evidence="14" id="KW-1185">Reference proteome</keyword>
<dbReference type="GO" id="GO:0005524">
    <property type="term" value="F:ATP binding"/>
    <property type="evidence" value="ECO:0007669"/>
    <property type="project" value="UniProtKB-UniRule"/>
</dbReference>
<comment type="catalytic activity">
    <reaction evidence="10">
        <text>ATP + H2O = ADP + phosphate + H(+)</text>
        <dbReference type="Rhea" id="RHEA:13065"/>
        <dbReference type="ChEBI" id="CHEBI:15377"/>
        <dbReference type="ChEBI" id="CHEBI:15378"/>
        <dbReference type="ChEBI" id="CHEBI:30616"/>
        <dbReference type="ChEBI" id="CHEBI:43474"/>
        <dbReference type="ChEBI" id="CHEBI:456216"/>
        <dbReference type="EC" id="5.6.2.4"/>
    </reaction>
</comment>
<protein>
    <recommendedName>
        <fullName evidence="9">DNA 3'-5' helicase</fullName>
        <ecNumber evidence="9">5.6.2.4</ecNumber>
    </recommendedName>
</protein>
<keyword evidence="3 11" id="KW-0378">Hydrolase</keyword>
<evidence type="ECO:0000256" key="8">
    <source>
        <dbReference type="ARBA" id="ARBA00034617"/>
    </source>
</evidence>
<dbReference type="Pfam" id="PF13361">
    <property type="entry name" value="UvrD_C"/>
    <property type="match status" value="1"/>
</dbReference>
<dbReference type="STRING" id="263852.SAMN02745116_01798"/>
<evidence type="ECO:0000256" key="10">
    <source>
        <dbReference type="ARBA" id="ARBA00048988"/>
    </source>
</evidence>
<proteinExistence type="inferred from homology"/>
<evidence type="ECO:0000256" key="2">
    <source>
        <dbReference type="ARBA" id="ARBA00022741"/>
    </source>
</evidence>